<accession>A0A158GYV8</accession>
<dbReference type="SMART" id="SM00345">
    <property type="entry name" value="HTH_GNTR"/>
    <property type="match status" value="1"/>
</dbReference>
<sequence>MRKASISSWQPSKRLDRGNAAEQILDDLRGNILSGVLPRGAKLPTEKQLAEAYDVSGATIREAIRGLTTAQLVEVRHGSGAYVTADADQLIAMSLRSMIQMEGVSISEVLGVLSALNGYAAELAAVKARKEDLAEMQDALDQVDHGTDIASISDGLARFVDALANASGNALLAVLCRFLSSIQFALARQLTGKSFEAWRKTTRRLAKDRQRLVDAIAARDPESARAAARVYHERALKLIAALPGEGDAMLTDPALSTFLSSLLQGSTGHRSA</sequence>
<dbReference type="GO" id="GO:0003677">
    <property type="term" value="F:DNA binding"/>
    <property type="evidence" value="ECO:0007669"/>
    <property type="project" value="UniProtKB-KW"/>
</dbReference>
<dbReference type="GO" id="GO:0003700">
    <property type="term" value="F:DNA-binding transcription factor activity"/>
    <property type="evidence" value="ECO:0007669"/>
    <property type="project" value="InterPro"/>
</dbReference>
<dbReference type="SUPFAM" id="SSF46785">
    <property type="entry name" value="Winged helix' DNA-binding domain"/>
    <property type="match status" value="1"/>
</dbReference>
<dbReference type="RefSeq" id="WP_062086878.1">
    <property type="nucleotide sequence ID" value="NZ_FCOK02000022.1"/>
</dbReference>
<dbReference type="Pfam" id="PF07729">
    <property type="entry name" value="FCD"/>
    <property type="match status" value="1"/>
</dbReference>
<dbReference type="InterPro" id="IPR000524">
    <property type="entry name" value="Tscrpt_reg_HTH_GntR"/>
</dbReference>
<evidence type="ECO:0000313" key="5">
    <source>
        <dbReference type="EMBL" id="SAL37027.1"/>
    </source>
</evidence>
<evidence type="ECO:0000313" key="6">
    <source>
        <dbReference type="Proteomes" id="UP000054683"/>
    </source>
</evidence>
<evidence type="ECO:0000256" key="3">
    <source>
        <dbReference type="ARBA" id="ARBA00023163"/>
    </source>
</evidence>
<dbReference type="OrthoDB" id="4535513at2"/>
<dbReference type="Pfam" id="PF00392">
    <property type="entry name" value="GntR"/>
    <property type="match status" value="1"/>
</dbReference>
<name>A0A158GYV8_9BURK</name>
<proteinExistence type="predicted"/>
<dbReference type="InterPro" id="IPR011711">
    <property type="entry name" value="GntR_C"/>
</dbReference>
<evidence type="ECO:0000256" key="2">
    <source>
        <dbReference type="ARBA" id="ARBA00023125"/>
    </source>
</evidence>
<dbReference type="PROSITE" id="PS50949">
    <property type="entry name" value="HTH_GNTR"/>
    <property type="match status" value="1"/>
</dbReference>
<dbReference type="SUPFAM" id="SSF48008">
    <property type="entry name" value="GntR ligand-binding domain-like"/>
    <property type="match status" value="1"/>
</dbReference>
<dbReference type="CDD" id="cd07377">
    <property type="entry name" value="WHTH_GntR"/>
    <property type="match status" value="1"/>
</dbReference>
<dbReference type="PANTHER" id="PTHR43537">
    <property type="entry name" value="TRANSCRIPTIONAL REGULATOR, GNTR FAMILY"/>
    <property type="match status" value="1"/>
</dbReference>
<gene>
    <name evidence="5" type="ORF">AWB69_03575</name>
</gene>
<dbReference type="SMART" id="SM00895">
    <property type="entry name" value="FCD"/>
    <property type="match status" value="1"/>
</dbReference>
<evidence type="ECO:0000259" key="4">
    <source>
        <dbReference type="PROSITE" id="PS50949"/>
    </source>
</evidence>
<keyword evidence="2" id="KW-0238">DNA-binding</keyword>
<organism evidence="5 6">
    <name type="scientific">Caballeronia udeis</name>
    <dbReference type="NCBI Taxonomy" id="1232866"/>
    <lineage>
        <taxon>Bacteria</taxon>
        <taxon>Pseudomonadati</taxon>
        <taxon>Pseudomonadota</taxon>
        <taxon>Betaproteobacteria</taxon>
        <taxon>Burkholderiales</taxon>
        <taxon>Burkholderiaceae</taxon>
        <taxon>Caballeronia</taxon>
    </lineage>
</organism>
<dbReference type="Proteomes" id="UP000054683">
    <property type="component" value="Unassembled WGS sequence"/>
</dbReference>
<dbReference type="Gene3D" id="1.20.120.530">
    <property type="entry name" value="GntR ligand-binding domain-like"/>
    <property type="match status" value="1"/>
</dbReference>
<dbReference type="InterPro" id="IPR036390">
    <property type="entry name" value="WH_DNA-bd_sf"/>
</dbReference>
<dbReference type="PANTHER" id="PTHR43537:SF5">
    <property type="entry name" value="UXU OPERON TRANSCRIPTIONAL REGULATOR"/>
    <property type="match status" value="1"/>
</dbReference>
<dbReference type="InterPro" id="IPR008920">
    <property type="entry name" value="TF_FadR/GntR_C"/>
</dbReference>
<feature type="domain" description="HTH gntR-type" evidence="4">
    <location>
        <begin position="18"/>
        <end position="86"/>
    </location>
</feature>
<reference evidence="5 6" key="1">
    <citation type="submission" date="2016-01" db="EMBL/GenBank/DDBJ databases">
        <authorList>
            <person name="Oliw E.H."/>
        </authorList>
    </citation>
    <scope>NUCLEOTIDE SEQUENCE [LARGE SCALE GENOMIC DNA]</scope>
    <source>
        <strain evidence="5">LMG 27134</strain>
    </source>
</reference>
<protein>
    <submittedName>
        <fullName evidence="5">GntR family transcriptional regulator</fullName>
    </submittedName>
</protein>
<dbReference type="Gene3D" id="1.10.10.10">
    <property type="entry name" value="Winged helix-like DNA-binding domain superfamily/Winged helix DNA-binding domain"/>
    <property type="match status" value="1"/>
</dbReference>
<dbReference type="AlphaFoldDB" id="A0A158GYV8"/>
<evidence type="ECO:0000256" key="1">
    <source>
        <dbReference type="ARBA" id="ARBA00023015"/>
    </source>
</evidence>
<keyword evidence="1" id="KW-0805">Transcription regulation</keyword>
<keyword evidence="3" id="KW-0804">Transcription</keyword>
<dbReference type="EMBL" id="FCOK02000022">
    <property type="protein sequence ID" value="SAL37027.1"/>
    <property type="molecule type" value="Genomic_DNA"/>
</dbReference>
<dbReference type="InterPro" id="IPR036388">
    <property type="entry name" value="WH-like_DNA-bd_sf"/>
</dbReference>